<name>A0A8K0SVY7_9HYPO</name>
<dbReference type="Proteomes" id="UP000813444">
    <property type="component" value="Unassembled WGS sequence"/>
</dbReference>
<dbReference type="CDD" id="cd05233">
    <property type="entry name" value="SDR_c"/>
    <property type="match status" value="1"/>
</dbReference>
<reference evidence="4" key="1">
    <citation type="journal article" date="2021" name="Nat. Commun.">
        <title>Genetic determinants of endophytism in the Arabidopsis root mycobiome.</title>
        <authorList>
            <person name="Mesny F."/>
            <person name="Miyauchi S."/>
            <person name="Thiergart T."/>
            <person name="Pickel B."/>
            <person name="Atanasova L."/>
            <person name="Karlsson M."/>
            <person name="Huettel B."/>
            <person name="Barry K.W."/>
            <person name="Haridas S."/>
            <person name="Chen C."/>
            <person name="Bauer D."/>
            <person name="Andreopoulos W."/>
            <person name="Pangilinan J."/>
            <person name="LaButti K."/>
            <person name="Riley R."/>
            <person name="Lipzen A."/>
            <person name="Clum A."/>
            <person name="Drula E."/>
            <person name="Henrissat B."/>
            <person name="Kohler A."/>
            <person name="Grigoriev I.V."/>
            <person name="Martin F.M."/>
            <person name="Hacquard S."/>
        </authorList>
    </citation>
    <scope>NUCLEOTIDE SEQUENCE</scope>
    <source>
        <strain evidence="4">MPI-CAGE-CH-0235</strain>
    </source>
</reference>
<evidence type="ECO:0000313" key="4">
    <source>
        <dbReference type="EMBL" id="KAH7319573.1"/>
    </source>
</evidence>
<dbReference type="OrthoDB" id="2962696at2759"/>
<dbReference type="Gene3D" id="3.40.50.720">
    <property type="entry name" value="NAD(P)-binding Rossmann-like Domain"/>
    <property type="match status" value="1"/>
</dbReference>
<dbReference type="PANTHER" id="PTHR43618">
    <property type="entry name" value="7-ALPHA-HYDROXYSTEROID DEHYDROGENASE"/>
    <property type="match status" value="1"/>
</dbReference>
<evidence type="ECO:0000256" key="3">
    <source>
        <dbReference type="ARBA" id="ARBA00023002"/>
    </source>
</evidence>
<dbReference type="EMBL" id="JAGPNK010000006">
    <property type="protein sequence ID" value="KAH7319573.1"/>
    <property type="molecule type" value="Genomic_DNA"/>
</dbReference>
<keyword evidence="3" id="KW-0560">Oxidoreductase</keyword>
<gene>
    <name evidence="4" type="ORF">B0I35DRAFT_429326</name>
</gene>
<keyword evidence="2" id="KW-0521">NADP</keyword>
<comment type="caution">
    <text evidence="4">The sequence shown here is derived from an EMBL/GenBank/DDBJ whole genome shotgun (WGS) entry which is preliminary data.</text>
</comment>
<accession>A0A8K0SVY7</accession>
<proteinExistence type="inferred from homology"/>
<dbReference type="PRINTS" id="PR00081">
    <property type="entry name" value="GDHRDH"/>
</dbReference>
<dbReference type="InterPro" id="IPR036291">
    <property type="entry name" value="NAD(P)-bd_dom_sf"/>
</dbReference>
<keyword evidence="5" id="KW-1185">Reference proteome</keyword>
<dbReference type="AlphaFoldDB" id="A0A8K0SVY7"/>
<evidence type="ECO:0000256" key="1">
    <source>
        <dbReference type="ARBA" id="ARBA00006484"/>
    </source>
</evidence>
<protein>
    <submittedName>
        <fullName evidence="4">Dehydrogenase with different specificitie</fullName>
    </submittedName>
</protein>
<comment type="similarity">
    <text evidence="1">Belongs to the short-chain dehydrogenases/reductases (SDR) family.</text>
</comment>
<dbReference type="Pfam" id="PF13561">
    <property type="entry name" value="adh_short_C2"/>
    <property type="match status" value="1"/>
</dbReference>
<dbReference type="PANTHER" id="PTHR43618:SF18">
    <property type="entry name" value="SHORT CHAIN DEHYDROGENASE_REDUCTASE FAMILY (AFU_ORTHOLOGUE AFUA_5G12480)"/>
    <property type="match status" value="1"/>
</dbReference>
<dbReference type="GO" id="GO:0016491">
    <property type="term" value="F:oxidoreductase activity"/>
    <property type="evidence" value="ECO:0007669"/>
    <property type="project" value="UniProtKB-KW"/>
</dbReference>
<organism evidence="4 5">
    <name type="scientific">Stachybotrys elegans</name>
    <dbReference type="NCBI Taxonomy" id="80388"/>
    <lineage>
        <taxon>Eukaryota</taxon>
        <taxon>Fungi</taxon>
        <taxon>Dikarya</taxon>
        <taxon>Ascomycota</taxon>
        <taxon>Pezizomycotina</taxon>
        <taxon>Sordariomycetes</taxon>
        <taxon>Hypocreomycetidae</taxon>
        <taxon>Hypocreales</taxon>
        <taxon>Stachybotryaceae</taxon>
        <taxon>Stachybotrys</taxon>
    </lineage>
</organism>
<evidence type="ECO:0000256" key="2">
    <source>
        <dbReference type="ARBA" id="ARBA00022857"/>
    </source>
</evidence>
<dbReference type="InterPro" id="IPR002347">
    <property type="entry name" value="SDR_fam"/>
</dbReference>
<dbReference type="SUPFAM" id="SSF51735">
    <property type="entry name" value="NAD(P)-binding Rossmann-fold domains"/>
    <property type="match status" value="1"/>
</dbReference>
<evidence type="ECO:0000313" key="5">
    <source>
        <dbReference type="Proteomes" id="UP000813444"/>
    </source>
</evidence>
<dbReference type="InterPro" id="IPR052178">
    <property type="entry name" value="Sec_Metab_Biosynth_SDR"/>
</dbReference>
<sequence length="296" mass="31275">MATRLPRDELFAVDGLVAVVTGGGSGLGLMMASTLAANGASKVYIVGRREDRLKQAAAALPGVLIPLPGDVTSQASLQSLADRIRNETGHLDLLIANAGMSGPGLGAMSPRATASEFARAAWATPMADFDAVYALNCTATYYTIVAFLDLLSEGNRRRRPSAEPHSQVIVTSSMVAFQRDPRYGFAYLSSKAALVSMVKSFATRSVDWGIRFNSIAPGLFPTEMSASALLPFRVSRDKELDEEGAFARSFLPAERAGSHNDIAGVLLYLASKAGAYVNGSIMLVDGGKMATVPSTY</sequence>